<dbReference type="RefSeq" id="WP_338737204.1">
    <property type="nucleotide sequence ID" value="NZ_CP146612.1"/>
</dbReference>
<evidence type="ECO:0000313" key="9">
    <source>
        <dbReference type="EMBL" id="WWX25069.1"/>
    </source>
</evidence>
<reference evidence="9 10" key="1">
    <citation type="submission" date="2024-03" db="EMBL/GenBank/DDBJ databases">
        <title>A Dehalogenimonas Isolated from Estuarine Sediments Dihaloeliminates Chlorinated Alkanes.</title>
        <authorList>
            <person name="Yang Y."/>
            <person name="Wang H."/>
        </authorList>
    </citation>
    <scope>NUCLEOTIDE SEQUENCE [LARGE SCALE GENOMIC DNA]</scope>
    <source>
        <strain evidence="9 10">W</strain>
    </source>
</reference>
<comment type="similarity">
    <text evidence="7">Belongs to the binding-protein-dependent transport system permease family.</text>
</comment>
<feature type="transmembrane region" description="Helical" evidence="7">
    <location>
        <begin position="311"/>
        <end position="334"/>
    </location>
</feature>
<gene>
    <name evidence="9" type="ORF">V8247_07360</name>
</gene>
<keyword evidence="5 7" id="KW-1133">Transmembrane helix</keyword>
<feature type="domain" description="ABC transmembrane type-1" evidence="8">
    <location>
        <begin position="98"/>
        <end position="334"/>
    </location>
</feature>
<keyword evidence="3" id="KW-1003">Cell membrane</keyword>
<proteinExistence type="inferred from homology"/>
<feature type="transmembrane region" description="Helical" evidence="7">
    <location>
        <begin position="265"/>
        <end position="291"/>
    </location>
</feature>
<feature type="transmembrane region" description="Helical" evidence="7">
    <location>
        <begin position="211"/>
        <end position="230"/>
    </location>
</feature>
<feature type="transmembrane region" description="Helical" evidence="7">
    <location>
        <begin position="104"/>
        <end position="125"/>
    </location>
</feature>
<name>A0ABZ2J5Z3_9CHLR</name>
<evidence type="ECO:0000256" key="2">
    <source>
        <dbReference type="ARBA" id="ARBA00022448"/>
    </source>
</evidence>
<keyword evidence="4 7" id="KW-0812">Transmembrane</keyword>
<dbReference type="InterPro" id="IPR045621">
    <property type="entry name" value="BPD_transp_1_N"/>
</dbReference>
<dbReference type="SUPFAM" id="SSF161098">
    <property type="entry name" value="MetI-like"/>
    <property type="match status" value="1"/>
</dbReference>
<dbReference type="Pfam" id="PF00528">
    <property type="entry name" value="BPD_transp_1"/>
    <property type="match status" value="1"/>
</dbReference>
<protein>
    <submittedName>
        <fullName evidence="9">ABC transporter permease</fullName>
    </submittedName>
</protein>
<feature type="transmembrane region" description="Helical" evidence="7">
    <location>
        <begin position="12"/>
        <end position="32"/>
    </location>
</feature>
<evidence type="ECO:0000256" key="4">
    <source>
        <dbReference type="ARBA" id="ARBA00022692"/>
    </source>
</evidence>
<sequence length="348" mass="39036">MEFRSYLVRRLAMLVPVLFGVTVLIFLLLQLFSPIERAALYVKNPAQFQHIDEIIAQYGLDAPIWNQYITWMNEIFHGNFGWSRVVSLPVTEAIGKFLPATVELALFATPLIIIGGIFFGSKAAANKDKFFDHATRFGAIIGWSLPTFWLGLVLLMVFYGYFNGLLPPERLSTEMSIVVNSSEFVRYTGINFLDGIMNGNWQVFWDSIRHMILPVITLTVVNIAFIMRLMRSSMLEALGKGYITTARAKGLTENIVVNVHARRNALIPVLTISGFLFASIVNGVVITETIFNYKGLGWWAWQSAVQIDIPSILAFALFNGVLFVVTNTVVDLLYARIDPRIRVGGKAS</sequence>
<evidence type="ECO:0000256" key="5">
    <source>
        <dbReference type="ARBA" id="ARBA00022989"/>
    </source>
</evidence>
<dbReference type="PANTHER" id="PTHR43163">
    <property type="entry name" value="DIPEPTIDE TRANSPORT SYSTEM PERMEASE PROTEIN DPPB-RELATED"/>
    <property type="match status" value="1"/>
</dbReference>
<dbReference type="Pfam" id="PF19300">
    <property type="entry name" value="BPD_transp_1_N"/>
    <property type="match status" value="1"/>
</dbReference>
<dbReference type="InterPro" id="IPR035906">
    <property type="entry name" value="MetI-like_sf"/>
</dbReference>
<dbReference type="PANTHER" id="PTHR43163:SF6">
    <property type="entry name" value="DIPEPTIDE TRANSPORT SYSTEM PERMEASE PROTEIN DPPB-RELATED"/>
    <property type="match status" value="1"/>
</dbReference>
<dbReference type="CDD" id="cd06261">
    <property type="entry name" value="TM_PBP2"/>
    <property type="match status" value="1"/>
</dbReference>
<evidence type="ECO:0000313" key="10">
    <source>
        <dbReference type="Proteomes" id="UP001375370"/>
    </source>
</evidence>
<dbReference type="Gene3D" id="1.10.3720.10">
    <property type="entry name" value="MetI-like"/>
    <property type="match status" value="1"/>
</dbReference>
<evidence type="ECO:0000256" key="7">
    <source>
        <dbReference type="RuleBase" id="RU363032"/>
    </source>
</evidence>
<evidence type="ECO:0000256" key="3">
    <source>
        <dbReference type="ARBA" id="ARBA00022475"/>
    </source>
</evidence>
<evidence type="ECO:0000259" key="8">
    <source>
        <dbReference type="PROSITE" id="PS50928"/>
    </source>
</evidence>
<dbReference type="Proteomes" id="UP001375370">
    <property type="component" value="Chromosome"/>
</dbReference>
<dbReference type="InterPro" id="IPR000515">
    <property type="entry name" value="MetI-like"/>
</dbReference>
<comment type="subcellular location">
    <subcellularLocation>
        <location evidence="1 7">Cell membrane</location>
        <topology evidence="1 7">Multi-pass membrane protein</topology>
    </subcellularLocation>
</comment>
<keyword evidence="10" id="KW-1185">Reference proteome</keyword>
<dbReference type="EMBL" id="CP146612">
    <property type="protein sequence ID" value="WWX25069.1"/>
    <property type="molecule type" value="Genomic_DNA"/>
</dbReference>
<accession>A0ABZ2J5Z3</accession>
<keyword evidence="2 7" id="KW-0813">Transport</keyword>
<evidence type="ECO:0000256" key="6">
    <source>
        <dbReference type="ARBA" id="ARBA00023136"/>
    </source>
</evidence>
<feature type="transmembrane region" description="Helical" evidence="7">
    <location>
        <begin position="137"/>
        <end position="162"/>
    </location>
</feature>
<keyword evidence="6 7" id="KW-0472">Membrane</keyword>
<evidence type="ECO:0000256" key="1">
    <source>
        <dbReference type="ARBA" id="ARBA00004651"/>
    </source>
</evidence>
<dbReference type="PROSITE" id="PS50928">
    <property type="entry name" value="ABC_TM1"/>
    <property type="match status" value="1"/>
</dbReference>
<organism evidence="9 10">
    <name type="scientific">Candidatus Dehalogenimonas loeffleri</name>
    <dbReference type="NCBI Taxonomy" id="3127115"/>
    <lineage>
        <taxon>Bacteria</taxon>
        <taxon>Bacillati</taxon>
        <taxon>Chloroflexota</taxon>
        <taxon>Dehalococcoidia</taxon>
        <taxon>Dehalococcoidales</taxon>
        <taxon>Dehalococcoidaceae</taxon>
        <taxon>Dehalogenimonas</taxon>
    </lineage>
</organism>